<reference evidence="2 3" key="1">
    <citation type="submission" date="2019-06" db="EMBL/GenBank/DDBJ databases">
        <title>Sequencing the genomes of 1000 actinobacteria strains.</title>
        <authorList>
            <person name="Klenk H.-P."/>
        </authorList>
    </citation>
    <scope>NUCLEOTIDE SEQUENCE [LARGE SCALE GENOMIC DNA]</scope>
    <source>
        <strain evidence="2 3">DSM 18607</strain>
    </source>
</reference>
<sequence>MPSSPLTALRSLHPRSRTRLSRRLALGSLLTAGALALGAAPAHAVTDVPDSGTSALVTRLTVDDGRGWLTVQVRVQATSVVGFEVHVPAGTDETWTGSPDVDVRELGIHCRSVGVRNLAYVCGDRSGAADAPSLPSGGYQVTLPVTHTGVLPAGVFGHTWVDARDATGQVGRYGGDAFPVVDGSHYYSTAELRTAPLVADPDTVLSGTATVPISMTVVPGEEIASVDVSLPGSGPWTQIGTNAPARGASCGVVQPVAGANRVLHCTGEHGGPLPVGRYQLVSTLRWAGPDVDGHWTQVKLTAVGGVAQRMDTCHFRFATTV</sequence>
<keyword evidence="3" id="KW-1185">Reference proteome</keyword>
<comment type="caution">
    <text evidence="2">The sequence shown here is derived from an EMBL/GenBank/DDBJ whole genome shotgun (WGS) entry which is preliminary data.</text>
</comment>
<dbReference type="PROSITE" id="PS51318">
    <property type="entry name" value="TAT"/>
    <property type="match status" value="1"/>
</dbReference>
<feature type="signal peptide" evidence="1">
    <location>
        <begin position="1"/>
        <end position="44"/>
    </location>
</feature>
<keyword evidence="1" id="KW-0732">Signal</keyword>
<proteinExistence type="predicted"/>
<evidence type="ECO:0000313" key="2">
    <source>
        <dbReference type="EMBL" id="TQJ08066.1"/>
    </source>
</evidence>
<feature type="chain" id="PRO_5022085535" description="Ig-like domain-containing protein" evidence="1">
    <location>
        <begin position="45"/>
        <end position="321"/>
    </location>
</feature>
<gene>
    <name evidence="2" type="ORF">FB458_1145</name>
</gene>
<dbReference type="RefSeq" id="WP_141847509.1">
    <property type="nucleotide sequence ID" value="NZ_BAAAPR010000002.1"/>
</dbReference>
<dbReference type="AlphaFoldDB" id="A0A542DYE6"/>
<evidence type="ECO:0000313" key="3">
    <source>
        <dbReference type="Proteomes" id="UP000317893"/>
    </source>
</evidence>
<dbReference type="Proteomes" id="UP000317893">
    <property type="component" value="Unassembled WGS sequence"/>
</dbReference>
<dbReference type="InterPro" id="IPR006311">
    <property type="entry name" value="TAT_signal"/>
</dbReference>
<accession>A0A542DYE6</accession>
<protein>
    <recommendedName>
        <fullName evidence="4">Ig-like domain-containing protein</fullName>
    </recommendedName>
</protein>
<evidence type="ECO:0008006" key="4">
    <source>
        <dbReference type="Google" id="ProtNLM"/>
    </source>
</evidence>
<dbReference type="EMBL" id="VFMN01000001">
    <property type="protein sequence ID" value="TQJ08066.1"/>
    <property type="molecule type" value="Genomic_DNA"/>
</dbReference>
<name>A0A542DYE6_9MICO</name>
<evidence type="ECO:0000256" key="1">
    <source>
        <dbReference type="SAM" id="SignalP"/>
    </source>
</evidence>
<organism evidence="2 3">
    <name type="scientific">Lapillicoccus jejuensis</name>
    <dbReference type="NCBI Taxonomy" id="402171"/>
    <lineage>
        <taxon>Bacteria</taxon>
        <taxon>Bacillati</taxon>
        <taxon>Actinomycetota</taxon>
        <taxon>Actinomycetes</taxon>
        <taxon>Micrococcales</taxon>
        <taxon>Intrasporangiaceae</taxon>
        <taxon>Lapillicoccus</taxon>
    </lineage>
</organism>